<organism evidence="3 4">
    <name type="scientific">Enterococcus faecium</name>
    <name type="common">Streptococcus faecium</name>
    <dbReference type="NCBI Taxonomy" id="1352"/>
    <lineage>
        <taxon>Bacteria</taxon>
        <taxon>Bacillati</taxon>
        <taxon>Bacillota</taxon>
        <taxon>Bacilli</taxon>
        <taxon>Lactobacillales</taxon>
        <taxon>Enterococcaceae</taxon>
        <taxon>Enterococcus</taxon>
    </lineage>
</organism>
<dbReference type="EMBL" id="NGKW01000003">
    <property type="protein sequence ID" value="OTN93988.1"/>
    <property type="molecule type" value="Genomic_DNA"/>
</dbReference>
<dbReference type="InterPro" id="IPR025233">
    <property type="entry name" value="DUF4176"/>
</dbReference>
<evidence type="ECO:0000313" key="5">
    <source>
        <dbReference type="Proteomes" id="UP000275747"/>
    </source>
</evidence>
<accession>A0A242BF51</accession>
<proteinExistence type="predicted"/>
<evidence type="ECO:0000256" key="1">
    <source>
        <dbReference type="SAM" id="MobiDB-lite"/>
    </source>
</evidence>
<evidence type="ECO:0000313" key="2">
    <source>
        <dbReference type="EMBL" id="AYM74121.1"/>
    </source>
</evidence>
<dbReference type="EMBL" id="CP033041">
    <property type="protein sequence ID" value="AYM74121.1"/>
    <property type="molecule type" value="Genomic_DNA"/>
</dbReference>
<reference evidence="2 5" key="2">
    <citation type="submission" date="2018-10" db="EMBL/GenBank/DDBJ databases">
        <title>Escaping from acidified nitrite in gastric host defense: Transcriptomic basis for resistance to free nitrous acid in Enterococcus faecalis.</title>
        <authorList>
            <person name="Yu Z."/>
            <person name="Shi D."/>
            <person name="Liu W."/>
            <person name="Meng F."/>
        </authorList>
    </citation>
    <scope>NUCLEOTIDE SEQUENCE [LARGE SCALE GENOMIC DNA]</scope>
    <source>
        <strain evidence="2 5">JE1</strain>
    </source>
</reference>
<sequence length="140" mass="16150">MEQLSTAFLPLGSMVRLDNEEIYGTRLYLVVARAIAKNEQGKIISRYKVAPHPFGDIPSEEIFSIEFGDILDVVFEGYSNETDSQFLEELIRRMTNAMANQASSVEKMTPEPQKAEEIQDEYEDEKLKEDPFYKFRKQEG</sequence>
<protein>
    <submittedName>
        <fullName evidence="2">DUF4176 domain-containing protein</fullName>
    </submittedName>
</protein>
<dbReference type="Proteomes" id="UP000194885">
    <property type="component" value="Unassembled WGS sequence"/>
</dbReference>
<feature type="region of interest" description="Disordered" evidence="1">
    <location>
        <begin position="101"/>
        <end position="140"/>
    </location>
</feature>
<reference evidence="3 4" key="1">
    <citation type="submission" date="2017-05" db="EMBL/GenBank/DDBJ databases">
        <title>The Genome Sequence of Enterococcus faecium 7H8_DIV0219.</title>
        <authorList>
            <consortium name="The Broad Institute Genomics Platform"/>
            <consortium name="The Broad Institute Genomic Center for Infectious Diseases"/>
            <person name="Earl A."/>
            <person name="Manson A."/>
            <person name="Schwartman J."/>
            <person name="Gilmore M."/>
            <person name="Abouelleil A."/>
            <person name="Cao P."/>
            <person name="Chapman S."/>
            <person name="Cusick C."/>
            <person name="Shea T."/>
            <person name="Young S."/>
            <person name="Neafsey D."/>
            <person name="Nusbaum C."/>
            <person name="Birren B."/>
        </authorList>
    </citation>
    <scope>NUCLEOTIDE SEQUENCE [LARGE SCALE GENOMIC DNA]</scope>
    <source>
        <strain evidence="3 4">7H8_DIV0219</strain>
    </source>
</reference>
<evidence type="ECO:0000313" key="3">
    <source>
        <dbReference type="EMBL" id="OTN93988.1"/>
    </source>
</evidence>
<dbReference type="Proteomes" id="UP000275747">
    <property type="component" value="Chromosome"/>
</dbReference>
<name>A0A242BF51_ENTFC</name>
<dbReference type="AlphaFoldDB" id="A0A242BF51"/>
<feature type="compositionally biased region" description="Basic and acidic residues" evidence="1">
    <location>
        <begin position="125"/>
        <end position="140"/>
    </location>
</feature>
<dbReference type="Pfam" id="PF13780">
    <property type="entry name" value="DUF4176"/>
    <property type="match status" value="1"/>
</dbReference>
<gene>
    <name evidence="3" type="ORF">A5810_001867</name>
    <name evidence="2" type="ORF">D9Z05_13180</name>
</gene>
<dbReference type="RefSeq" id="WP_002310506.1">
    <property type="nucleotide sequence ID" value="NZ_CABGQB010000006.1"/>
</dbReference>
<evidence type="ECO:0000313" key="4">
    <source>
        <dbReference type="Proteomes" id="UP000194885"/>
    </source>
</evidence>